<gene>
    <name evidence="1" type="ORF">NC653_007412</name>
</gene>
<organism evidence="1 2">
    <name type="scientific">Populus alba x Populus x berolinensis</name>
    <dbReference type="NCBI Taxonomy" id="444605"/>
    <lineage>
        <taxon>Eukaryota</taxon>
        <taxon>Viridiplantae</taxon>
        <taxon>Streptophyta</taxon>
        <taxon>Embryophyta</taxon>
        <taxon>Tracheophyta</taxon>
        <taxon>Spermatophyta</taxon>
        <taxon>Magnoliopsida</taxon>
        <taxon>eudicotyledons</taxon>
        <taxon>Gunneridae</taxon>
        <taxon>Pentapetalae</taxon>
        <taxon>rosids</taxon>
        <taxon>fabids</taxon>
        <taxon>Malpighiales</taxon>
        <taxon>Salicaceae</taxon>
        <taxon>Saliceae</taxon>
        <taxon>Populus</taxon>
    </lineage>
</organism>
<keyword evidence="2" id="KW-1185">Reference proteome</keyword>
<dbReference type="Proteomes" id="UP001164929">
    <property type="component" value="Chromosome 2"/>
</dbReference>
<reference evidence="1" key="1">
    <citation type="journal article" date="2023" name="Mol. Ecol. Resour.">
        <title>Chromosome-level genome assembly of a triploid poplar Populus alba 'Berolinensis'.</title>
        <authorList>
            <person name="Chen S."/>
            <person name="Yu Y."/>
            <person name="Wang X."/>
            <person name="Wang S."/>
            <person name="Zhang T."/>
            <person name="Zhou Y."/>
            <person name="He R."/>
            <person name="Meng N."/>
            <person name="Wang Y."/>
            <person name="Liu W."/>
            <person name="Liu Z."/>
            <person name="Liu J."/>
            <person name="Guo Q."/>
            <person name="Huang H."/>
            <person name="Sederoff R.R."/>
            <person name="Wang G."/>
            <person name="Qu G."/>
            <person name="Chen S."/>
        </authorList>
    </citation>
    <scope>NUCLEOTIDE SEQUENCE</scope>
    <source>
        <strain evidence="1">SC-2020</strain>
    </source>
</reference>
<name>A0AAD6WFP3_9ROSI</name>
<accession>A0AAD6WFP3</accession>
<dbReference type="AlphaFoldDB" id="A0AAD6WFP3"/>
<comment type="caution">
    <text evidence="1">The sequence shown here is derived from an EMBL/GenBank/DDBJ whole genome shotgun (WGS) entry which is preliminary data.</text>
</comment>
<dbReference type="EMBL" id="JAQIZT010000002">
    <property type="protein sequence ID" value="KAJ7008739.1"/>
    <property type="molecule type" value="Genomic_DNA"/>
</dbReference>
<sequence length="82" mass="9351">MLVASIASGAFFDLKEKEKQELHSCILKMNEEGEVERETVEECLDDVGMLFLAGRITIKNCNATLPSRMEFLTFTHEVSDFY</sequence>
<evidence type="ECO:0000313" key="1">
    <source>
        <dbReference type="EMBL" id="KAJ7008739.1"/>
    </source>
</evidence>
<protein>
    <submittedName>
        <fullName evidence="1">Uncharacterized protein</fullName>
    </submittedName>
</protein>
<proteinExistence type="predicted"/>
<evidence type="ECO:0000313" key="2">
    <source>
        <dbReference type="Proteomes" id="UP001164929"/>
    </source>
</evidence>